<feature type="domain" description="DUF4399" evidence="2">
    <location>
        <begin position="72"/>
        <end position="161"/>
    </location>
</feature>
<reference evidence="3 4" key="1">
    <citation type="submission" date="2019-09" db="EMBL/GenBank/DDBJ databases">
        <title>Genomes of Cryomorphaceae.</title>
        <authorList>
            <person name="Bowman J.P."/>
        </authorList>
    </citation>
    <scope>NUCLEOTIDE SEQUENCE [LARGE SCALE GENOMIC DNA]</scope>
    <source>
        <strain evidence="3 4">KCTC 52047</strain>
    </source>
</reference>
<comment type="caution">
    <text evidence="3">The sequence shown here is derived from an EMBL/GenBank/DDBJ whole genome shotgun (WGS) entry which is preliminary data.</text>
</comment>
<sequence length="162" mass="17355">MAASCGSPSGSDQKENTKEETKKEQTDKKAEKKADKKEKKAEAPELPAVPKGAKVFFANLEDGAEVKSPLAVEFGIEGMKVKPAGEVVEGTGHHHIVIDGKFIEMGGTVPADDTHIHYGGGQVKDTLDLEPGKHTLTLQFADGLHRSYGKQMSNSITVKVTE</sequence>
<feature type="region of interest" description="Disordered" evidence="1">
    <location>
        <begin position="1"/>
        <end position="46"/>
    </location>
</feature>
<evidence type="ECO:0000259" key="2">
    <source>
        <dbReference type="Pfam" id="PF14347"/>
    </source>
</evidence>
<accession>A0A6N6MDU1</accession>
<evidence type="ECO:0000313" key="3">
    <source>
        <dbReference type="EMBL" id="KAB1065749.1"/>
    </source>
</evidence>
<dbReference type="OrthoDB" id="531568at2"/>
<feature type="compositionally biased region" description="Polar residues" evidence="1">
    <location>
        <begin position="1"/>
        <end position="11"/>
    </location>
</feature>
<evidence type="ECO:0000313" key="4">
    <source>
        <dbReference type="Proteomes" id="UP000435357"/>
    </source>
</evidence>
<name>A0A6N6MDU1_9FLAO</name>
<dbReference type="EMBL" id="WACR01000002">
    <property type="protein sequence ID" value="KAB1065749.1"/>
    <property type="molecule type" value="Genomic_DNA"/>
</dbReference>
<organism evidence="3 4">
    <name type="scientific">Salibacter halophilus</name>
    <dbReference type="NCBI Taxonomy" id="1803916"/>
    <lineage>
        <taxon>Bacteria</taxon>
        <taxon>Pseudomonadati</taxon>
        <taxon>Bacteroidota</taxon>
        <taxon>Flavobacteriia</taxon>
        <taxon>Flavobacteriales</taxon>
        <taxon>Salibacteraceae</taxon>
        <taxon>Salibacter</taxon>
    </lineage>
</organism>
<dbReference type="AlphaFoldDB" id="A0A6N6MDU1"/>
<feature type="compositionally biased region" description="Basic and acidic residues" evidence="1">
    <location>
        <begin position="12"/>
        <end position="43"/>
    </location>
</feature>
<dbReference type="Pfam" id="PF14347">
    <property type="entry name" value="DUF4399"/>
    <property type="match status" value="1"/>
</dbReference>
<evidence type="ECO:0000256" key="1">
    <source>
        <dbReference type="SAM" id="MobiDB-lite"/>
    </source>
</evidence>
<proteinExistence type="predicted"/>
<dbReference type="Proteomes" id="UP000435357">
    <property type="component" value="Unassembled WGS sequence"/>
</dbReference>
<dbReference type="InterPro" id="IPR025512">
    <property type="entry name" value="DUF4399"/>
</dbReference>
<gene>
    <name evidence="3" type="ORF">F3059_02905</name>
</gene>
<keyword evidence="4" id="KW-1185">Reference proteome</keyword>
<protein>
    <submittedName>
        <fullName evidence="3">DUF4399 domain-containing protein</fullName>
    </submittedName>
</protein>